<proteinExistence type="inferred from homology"/>
<evidence type="ECO:0000256" key="13">
    <source>
        <dbReference type="ARBA" id="ARBA00038058"/>
    </source>
</evidence>
<dbReference type="InterPro" id="IPR006555">
    <property type="entry name" value="ATP-dep_Helicase_C"/>
</dbReference>
<comment type="similarity">
    <text evidence="13">Belongs to the helicase family. DinG subfamily.</text>
</comment>
<keyword evidence="8" id="KW-0408">Iron</keyword>
<keyword evidence="4" id="KW-0227">DNA damage</keyword>
<keyword evidence="9" id="KW-0411">Iron-sulfur</keyword>
<dbReference type="Gene3D" id="1.10.30.20">
    <property type="entry name" value="Bacterial XPD DNA helicase, FeS cluster domain"/>
    <property type="match status" value="1"/>
</dbReference>
<evidence type="ECO:0000256" key="5">
    <source>
        <dbReference type="ARBA" id="ARBA00022801"/>
    </source>
</evidence>
<dbReference type="PANTHER" id="PTHR11472:SF34">
    <property type="entry name" value="REGULATOR OF TELOMERE ELONGATION HELICASE 1"/>
    <property type="match status" value="1"/>
</dbReference>
<dbReference type="Gene3D" id="3.40.50.300">
    <property type="entry name" value="P-loop containing nucleotide triphosphate hydrolases"/>
    <property type="match status" value="2"/>
</dbReference>
<name>A0A2J8B4Q0_9FIRM</name>
<evidence type="ECO:0000313" key="16">
    <source>
        <dbReference type="Proteomes" id="UP000236394"/>
    </source>
</evidence>
<dbReference type="InterPro" id="IPR006554">
    <property type="entry name" value="Helicase-like_DEXD_c2"/>
</dbReference>
<dbReference type="Pfam" id="PF06733">
    <property type="entry name" value="DEAD_2"/>
    <property type="match status" value="1"/>
</dbReference>
<dbReference type="InterPro" id="IPR014013">
    <property type="entry name" value="Helic_SF1/SF2_ATP-bd_DinG/Rad3"/>
</dbReference>
<dbReference type="AlphaFoldDB" id="A0A2J8B4Q0"/>
<keyword evidence="11" id="KW-0234">DNA repair</keyword>
<evidence type="ECO:0000256" key="4">
    <source>
        <dbReference type="ARBA" id="ARBA00022763"/>
    </source>
</evidence>
<dbReference type="SMART" id="SM00488">
    <property type="entry name" value="DEXDc2"/>
    <property type="match status" value="1"/>
</dbReference>
<dbReference type="GO" id="GO:0003677">
    <property type="term" value="F:DNA binding"/>
    <property type="evidence" value="ECO:0007669"/>
    <property type="project" value="UniProtKB-KW"/>
</dbReference>
<evidence type="ECO:0000256" key="8">
    <source>
        <dbReference type="ARBA" id="ARBA00023004"/>
    </source>
</evidence>
<keyword evidence="5" id="KW-0378">Hydrolase</keyword>
<evidence type="ECO:0000256" key="10">
    <source>
        <dbReference type="ARBA" id="ARBA00023125"/>
    </source>
</evidence>
<dbReference type="Gene3D" id="1.10.275.40">
    <property type="match status" value="1"/>
</dbReference>
<reference evidence="16" key="1">
    <citation type="submission" date="2017-04" db="EMBL/GenBank/DDBJ databases">
        <authorList>
            <person name="Bumgarner R.E."/>
            <person name="Fredricks D.N."/>
            <person name="Srinivasan S."/>
        </authorList>
    </citation>
    <scope>NUCLEOTIDE SEQUENCE [LARGE SCALE GENOMIC DNA]</scope>
    <source>
        <strain evidence="16">KA00405</strain>
    </source>
</reference>
<keyword evidence="6" id="KW-0347">Helicase</keyword>
<organism evidence="15 16">
    <name type="scientific">Mageeibacillus indolicus</name>
    <dbReference type="NCBI Taxonomy" id="884684"/>
    <lineage>
        <taxon>Bacteria</taxon>
        <taxon>Bacillati</taxon>
        <taxon>Bacillota</taxon>
        <taxon>Clostridia</taxon>
        <taxon>Eubacteriales</taxon>
        <taxon>Oscillospiraceae</taxon>
        <taxon>Mageeibacillus</taxon>
    </lineage>
</organism>
<evidence type="ECO:0000256" key="1">
    <source>
        <dbReference type="ARBA" id="ARBA00022485"/>
    </source>
</evidence>
<dbReference type="GO" id="GO:0051539">
    <property type="term" value="F:4 iron, 4 sulfur cluster binding"/>
    <property type="evidence" value="ECO:0007669"/>
    <property type="project" value="UniProtKB-KW"/>
</dbReference>
<protein>
    <recommendedName>
        <fullName evidence="14">Helicase ATP-binding domain-containing protein</fullName>
    </recommendedName>
</protein>
<dbReference type="PROSITE" id="PS51193">
    <property type="entry name" value="HELICASE_ATP_BIND_2"/>
    <property type="match status" value="1"/>
</dbReference>
<dbReference type="SMART" id="SM00491">
    <property type="entry name" value="HELICc2"/>
    <property type="match status" value="1"/>
</dbReference>
<keyword evidence="10" id="KW-0238">DNA-binding</keyword>
<evidence type="ECO:0000256" key="7">
    <source>
        <dbReference type="ARBA" id="ARBA00022840"/>
    </source>
</evidence>
<dbReference type="GO" id="GO:0046872">
    <property type="term" value="F:metal ion binding"/>
    <property type="evidence" value="ECO:0007669"/>
    <property type="project" value="UniProtKB-KW"/>
</dbReference>
<evidence type="ECO:0000313" key="15">
    <source>
        <dbReference type="EMBL" id="PNH19750.1"/>
    </source>
</evidence>
<dbReference type="InterPro" id="IPR010614">
    <property type="entry name" value="RAD3-like_helicase_DEAD"/>
</dbReference>
<evidence type="ECO:0000256" key="3">
    <source>
        <dbReference type="ARBA" id="ARBA00022741"/>
    </source>
</evidence>
<keyword evidence="3" id="KW-0547">Nucleotide-binding</keyword>
<sequence length="826" mass="94010">MQVVIGVRALIESVCRRGGLVPNGGLGSDSSTGMNLHRLFYKKANAIFPAYRGLTEYALSRTFNLTDVDITVQGRADLVLWPNTMPLVSAQATTTSLPSDVAVIEVKSYAGLKTQLNPEGYPLHWDQALLYTCLLHNVTSNGHRTFTYHLAYISLEDDDPLILTKTVDESDAFAWLINVLQEYGSLARNEYLYRLTRDASIKALHFPYPQIRQGQRELMSSVLAAIASKVPLLAQAPTGTGKTVSTLYPSIKAIGNNLADKIFYLTAKTTTRQVASETVNKLYQAGLMLRTIILSPKEQLCLSPEIFCDLRMCPYAIEYYDRLPEALIELKLSPLVTAEEITSVAKKFNLCPFELALDFARCCDLIIGDYNHFFDPRIRLIRFFSDDSRHHIILCDEAHNLAERTRDMYSAELSFLKVHAAKEKIKSLSPQLVTKLDILTKYFAAFAQAMKSEKSGFEQVEKSLAEKPVFQAENFRAVAAPLPGLRRFLFSLIEPLHDLLDNITDFDLRRPIMDFYFELLFFLRIHDEYFDESYVTCVKRDHRDIILTLRCQDTSSKLVATYKDQHIPIFFSATMAPLKYYKNIFCGQDETIYPDILNLASPFPAENLLLLTYTGLKTTYEYRNYTLLEAAKLIWQACSIKPGNYLVFFPSYRYLNSVASILSSQVGKNWHLLQQKPNMSPDEREAYLSNFADSAKEFSTIGLAVLGGSFSEGIDLSGDRLNGVIIIGVGLPQLSPERELLKQYFDFKLRQGFNFAYLFPGFSKVMQAAGRLIRSEYDRGFIILADERYAKPEYVNLFPEYWHPSEISTIREVEAEINNFYKYFEL</sequence>
<evidence type="ECO:0000256" key="11">
    <source>
        <dbReference type="ARBA" id="ARBA00023204"/>
    </source>
</evidence>
<dbReference type="RefSeq" id="WP_102892307.1">
    <property type="nucleotide sequence ID" value="NZ_NBZD01000001.1"/>
</dbReference>
<evidence type="ECO:0000259" key="14">
    <source>
        <dbReference type="PROSITE" id="PS51193"/>
    </source>
</evidence>
<dbReference type="Proteomes" id="UP000236394">
    <property type="component" value="Unassembled WGS sequence"/>
</dbReference>
<comment type="caution">
    <text evidence="15">The sequence shown here is derived from an EMBL/GenBank/DDBJ whole genome shotgun (WGS) entry which is preliminary data.</text>
</comment>
<evidence type="ECO:0000256" key="2">
    <source>
        <dbReference type="ARBA" id="ARBA00022723"/>
    </source>
</evidence>
<keyword evidence="1" id="KW-0004">4Fe-4S</keyword>
<keyword evidence="2" id="KW-0479">Metal-binding</keyword>
<evidence type="ECO:0000256" key="9">
    <source>
        <dbReference type="ARBA" id="ARBA00023014"/>
    </source>
</evidence>
<dbReference type="InterPro" id="IPR045028">
    <property type="entry name" value="DinG/Rad3-like"/>
</dbReference>
<gene>
    <name evidence="15" type="ORF">B7R76_02400</name>
</gene>
<accession>A0A2J8B4Q0</accession>
<dbReference type="PANTHER" id="PTHR11472">
    <property type="entry name" value="DNA REPAIR DEAD HELICASE RAD3/XP-D SUBFAMILY MEMBER"/>
    <property type="match status" value="1"/>
</dbReference>
<dbReference type="SUPFAM" id="SSF52540">
    <property type="entry name" value="P-loop containing nucleoside triphosphate hydrolases"/>
    <property type="match status" value="1"/>
</dbReference>
<dbReference type="InterPro" id="IPR027417">
    <property type="entry name" value="P-loop_NTPase"/>
</dbReference>
<keyword evidence="12" id="KW-0413">Isomerase</keyword>
<dbReference type="GO" id="GO:0016818">
    <property type="term" value="F:hydrolase activity, acting on acid anhydrides, in phosphorus-containing anhydrides"/>
    <property type="evidence" value="ECO:0007669"/>
    <property type="project" value="InterPro"/>
</dbReference>
<dbReference type="GO" id="GO:0003678">
    <property type="term" value="F:DNA helicase activity"/>
    <property type="evidence" value="ECO:0007669"/>
    <property type="project" value="InterPro"/>
</dbReference>
<dbReference type="Pfam" id="PF13307">
    <property type="entry name" value="Helicase_C_2"/>
    <property type="match status" value="1"/>
</dbReference>
<evidence type="ECO:0000256" key="12">
    <source>
        <dbReference type="ARBA" id="ARBA00023235"/>
    </source>
</evidence>
<dbReference type="InterPro" id="IPR042493">
    <property type="entry name" value="XPD_DNA_FeS"/>
</dbReference>
<keyword evidence="7" id="KW-0067">ATP-binding</keyword>
<dbReference type="GO" id="GO:0006281">
    <property type="term" value="P:DNA repair"/>
    <property type="evidence" value="ECO:0007669"/>
    <property type="project" value="UniProtKB-KW"/>
</dbReference>
<evidence type="ECO:0000256" key="6">
    <source>
        <dbReference type="ARBA" id="ARBA00022806"/>
    </source>
</evidence>
<feature type="domain" description="Helicase ATP-binding" evidence="14">
    <location>
        <begin position="201"/>
        <end position="464"/>
    </location>
</feature>
<dbReference type="EMBL" id="NBZD01000001">
    <property type="protein sequence ID" value="PNH19750.1"/>
    <property type="molecule type" value="Genomic_DNA"/>
</dbReference>
<dbReference type="GO" id="GO:0005524">
    <property type="term" value="F:ATP binding"/>
    <property type="evidence" value="ECO:0007669"/>
    <property type="project" value="UniProtKB-KW"/>
</dbReference>